<dbReference type="GO" id="GO:0016747">
    <property type="term" value="F:acyltransferase activity, transferring groups other than amino-acyl groups"/>
    <property type="evidence" value="ECO:0007669"/>
    <property type="project" value="InterPro"/>
</dbReference>
<accession>A0A920C5J4</accession>
<comment type="caution">
    <text evidence="5">The sequence shown here is derived from an EMBL/GenBank/DDBJ whole genome shotgun (WGS) entry which is preliminary data.</text>
</comment>
<keyword evidence="3" id="KW-1133">Transmembrane helix</keyword>
<comment type="similarity">
    <text evidence="2">Belongs to the acyltransferase 3 family.</text>
</comment>
<comment type="subcellular location">
    <subcellularLocation>
        <location evidence="1">Membrane</location>
    </subcellularLocation>
</comment>
<proteinExistence type="inferred from homology"/>
<keyword evidence="5" id="KW-0012">Acyltransferase</keyword>
<feature type="transmembrane region" description="Helical" evidence="3">
    <location>
        <begin position="280"/>
        <end position="302"/>
    </location>
</feature>
<keyword evidence="3" id="KW-0812">Transmembrane</keyword>
<evidence type="ECO:0000256" key="2">
    <source>
        <dbReference type="ARBA" id="ARBA00007400"/>
    </source>
</evidence>
<feature type="transmembrane region" description="Helical" evidence="3">
    <location>
        <begin position="152"/>
        <end position="170"/>
    </location>
</feature>
<reference evidence="5" key="1">
    <citation type="submission" date="2021-03" db="EMBL/GenBank/DDBJ databases">
        <title>Antimicrobial resistance genes in bacteria isolated from Japanese honey, and their potential for conferring macrolide and lincosamide resistance in the American foulbrood pathogen Paenibacillus larvae.</title>
        <authorList>
            <person name="Okamoto M."/>
            <person name="Kumagai M."/>
            <person name="Kanamori H."/>
            <person name="Takamatsu D."/>
        </authorList>
    </citation>
    <scope>NUCLEOTIDE SEQUENCE</scope>
    <source>
        <strain evidence="5">J43TS3</strain>
    </source>
</reference>
<evidence type="ECO:0000259" key="4">
    <source>
        <dbReference type="Pfam" id="PF01757"/>
    </source>
</evidence>
<dbReference type="AlphaFoldDB" id="A0A920C5J4"/>
<dbReference type="PANTHER" id="PTHR37312:SF1">
    <property type="entry name" value="MEMBRANE-BOUND ACYLTRANSFERASE YKRP-RELATED"/>
    <property type="match status" value="1"/>
</dbReference>
<keyword evidence="6" id="KW-1185">Reference proteome</keyword>
<feature type="transmembrane region" description="Helical" evidence="3">
    <location>
        <begin position="182"/>
        <end position="201"/>
    </location>
</feature>
<dbReference type="PANTHER" id="PTHR37312">
    <property type="entry name" value="MEMBRANE-BOUND ACYLTRANSFERASE YKRP-RELATED"/>
    <property type="match status" value="1"/>
</dbReference>
<feature type="transmembrane region" description="Helical" evidence="3">
    <location>
        <begin position="73"/>
        <end position="90"/>
    </location>
</feature>
<name>A0A920C5J4_9BACI</name>
<dbReference type="InterPro" id="IPR052734">
    <property type="entry name" value="Nod_factor_acetyltransferase"/>
</dbReference>
<evidence type="ECO:0000256" key="1">
    <source>
        <dbReference type="ARBA" id="ARBA00004370"/>
    </source>
</evidence>
<evidence type="ECO:0000313" key="5">
    <source>
        <dbReference type="EMBL" id="GIO26800.1"/>
    </source>
</evidence>
<dbReference type="InterPro" id="IPR002656">
    <property type="entry name" value="Acyl_transf_3_dom"/>
</dbReference>
<keyword evidence="5" id="KW-0808">Transferase</keyword>
<feature type="transmembrane region" description="Helical" evidence="3">
    <location>
        <begin position="12"/>
        <end position="28"/>
    </location>
</feature>
<dbReference type="Pfam" id="PF01757">
    <property type="entry name" value="Acyl_transf_3"/>
    <property type="match status" value="1"/>
</dbReference>
<organism evidence="5 6">
    <name type="scientific">Ornithinibacillus bavariensis</name>
    <dbReference type="NCBI Taxonomy" id="545502"/>
    <lineage>
        <taxon>Bacteria</taxon>
        <taxon>Bacillati</taxon>
        <taxon>Bacillota</taxon>
        <taxon>Bacilli</taxon>
        <taxon>Bacillales</taxon>
        <taxon>Bacillaceae</taxon>
        <taxon>Ornithinibacillus</taxon>
    </lineage>
</organism>
<feature type="transmembrane region" description="Helical" evidence="3">
    <location>
        <begin position="40"/>
        <end position="61"/>
    </location>
</feature>
<feature type="domain" description="Acyltransferase 3" evidence="4">
    <location>
        <begin position="4"/>
        <end position="303"/>
    </location>
</feature>
<dbReference type="EMBL" id="BORP01000002">
    <property type="protein sequence ID" value="GIO26800.1"/>
    <property type="molecule type" value="Genomic_DNA"/>
</dbReference>
<feature type="transmembrane region" description="Helical" evidence="3">
    <location>
        <begin position="128"/>
        <end position="146"/>
    </location>
</feature>
<keyword evidence="3" id="KW-0472">Membrane</keyword>
<evidence type="ECO:0000256" key="3">
    <source>
        <dbReference type="SAM" id="Phobius"/>
    </source>
</evidence>
<feature type="transmembrane region" description="Helical" evidence="3">
    <location>
        <begin position="229"/>
        <end position="247"/>
    </location>
</feature>
<gene>
    <name evidence="5" type="ORF">J43TS3_14110</name>
</gene>
<dbReference type="RefSeq" id="WP_212920308.1">
    <property type="nucleotide sequence ID" value="NZ_BORP01000002.1"/>
</dbReference>
<sequence length="330" mass="38344">MERNAFFDNAKLLLIFLVVFGHMIQPYIDGSVGLHTLYTWIYTFHMPAFIFLSGFFAKGFGNKGYIIKLSKKLLLPYILFQLVYSSYYFVLGKSDWLSDIYYPHWSLWFLISLFSWHILLYWFKKLPFYASLLIAVALGIVVGYLAGVGQFFSLSRTFVFFPFFLLGYWLKEEHVMALKRKGFRYVSIGIMVFFAIAIYYAPEINTGWLLASKSYFDLGMEELGGVARLMVYVTSSLMAASILAWIPSKRFLFTKYGERTLYVYLLHGFFIQYFREYDVFQVNGLMDLLLLTGVTMLIVFVLSSKPVLTVSQPLIEGKISYMKHTIKTSQ</sequence>
<dbReference type="Proteomes" id="UP000676917">
    <property type="component" value="Unassembled WGS sequence"/>
</dbReference>
<protein>
    <submittedName>
        <fullName evidence="5">Acyltransferase</fullName>
    </submittedName>
</protein>
<feature type="transmembrane region" description="Helical" evidence="3">
    <location>
        <begin position="102"/>
        <end position="123"/>
    </location>
</feature>
<evidence type="ECO:0000313" key="6">
    <source>
        <dbReference type="Proteomes" id="UP000676917"/>
    </source>
</evidence>